<evidence type="ECO:0000313" key="2">
    <source>
        <dbReference type="Proteomes" id="UP000321393"/>
    </source>
</evidence>
<reference evidence="1 2" key="1">
    <citation type="submission" date="2019-08" db="EMBL/GenBank/DDBJ databases">
        <title>Draft genome sequences of two oriental melons (Cucumis melo L. var makuwa).</title>
        <authorList>
            <person name="Kwon S.-Y."/>
        </authorList>
    </citation>
    <scope>NUCLEOTIDE SEQUENCE [LARGE SCALE GENOMIC DNA]</scope>
    <source>
        <strain evidence="2">cv. SW 3</strain>
        <tissue evidence="1">Leaf</tissue>
    </source>
</reference>
<sequence length="55" mass="5903">MGSGKVMQGKGMCKGVTVGLLVLKIVDDFLPLELGNLDMVLGIQWLRNQGAMIVD</sequence>
<dbReference type="AlphaFoldDB" id="A0A5A7USE3"/>
<dbReference type="OrthoDB" id="1934862at2759"/>
<dbReference type="Proteomes" id="UP000321393">
    <property type="component" value="Unassembled WGS sequence"/>
</dbReference>
<organism evidence="1 2">
    <name type="scientific">Cucumis melo var. makuwa</name>
    <name type="common">Oriental melon</name>
    <dbReference type="NCBI Taxonomy" id="1194695"/>
    <lineage>
        <taxon>Eukaryota</taxon>
        <taxon>Viridiplantae</taxon>
        <taxon>Streptophyta</taxon>
        <taxon>Embryophyta</taxon>
        <taxon>Tracheophyta</taxon>
        <taxon>Spermatophyta</taxon>
        <taxon>Magnoliopsida</taxon>
        <taxon>eudicotyledons</taxon>
        <taxon>Gunneridae</taxon>
        <taxon>Pentapetalae</taxon>
        <taxon>rosids</taxon>
        <taxon>fabids</taxon>
        <taxon>Cucurbitales</taxon>
        <taxon>Cucurbitaceae</taxon>
        <taxon>Benincaseae</taxon>
        <taxon>Cucumis</taxon>
    </lineage>
</organism>
<protein>
    <submittedName>
        <fullName evidence="1">Ty3-gypsy retrotransposon protein</fullName>
    </submittedName>
</protein>
<name>A0A5A7USE3_CUCMM</name>
<accession>A0A5A7USE3</accession>
<comment type="caution">
    <text evidence="1">The sequence shown here is derived from an EMBL/GenBank/DDBJ whole genome shotgun (WGS) entry which is preliminary data.</text>
</comment>
<dbReference type="EMBL" id="SSTE01006842">
    <property type="protein sequence ID" value="KAA0058080.1"/>
    <property type="molecule type" value="Genomic_DNA"/>
</dbReference>
<dbReference type="Pfam" id="PF08284">
    <property type="entry name" value="RVP_2"/>
    <property type="match status" value="1"/>
</dbReference>
<proteinExistence type="predicted"/>
<gene>
    <name evidence="1" type="ORF">E6C27_scaffold274G003880</name>
</gene>
<evidence type="ECO:0000313" key="1">
    <source>
        <dbReference type="EMBL" id="KAA0058080.1"/>
    </source>
</evidence>